<dbReference type="SUPFAM" id="SSF47923">
    <property type="entry name" value="Ypt/Rab-GAP domain of gyp1p"/>
    <property type="match status" value="2"/>
</dbReference>
<feature type="transmembrane region" description="Helical" evidence="15">
    <location>
        <begin position="305"/>
        <end position="324"/>
    </location>
</feature>
<dbReference type="GO" id="GO:0016020">
    <property type="term" value="C:membrane"/>
    <property type="evidence" value="ECO:0007669"/>
    <property type="project" value="UniProtKB-SubCell"/>
</dbReference>
<evidence type="ECO:0000313" key="17">
    <source>
        <dbReference type="EMBL" id="KKY14605.1"/>
    </source>
</evidence>
<feature type="region of interest" description="Disordered" evidence="14">
    <location>
        <begin position="1"/>
        <end position="24"/>
    </location>
</feature>
<keyword evidence="9 15" id="KW-1133">Transmembrane helix</keyword>
<keyword evidence="5" id="KW-0963">Cytoplasm</keyword>
<comment type="similarity">
    <text evidence="13">Belongs to the BUB2 family.</text>
</comment>
<comment type="caution">
    <text evidence="17">The sequence shown here is derived from an EMBL/GenBank/DDBJ whole genome shotgun (WGS) entry which is preliminary data.</text>
</comment>
<reference evidence="17 18" key="2">
    <citation type="submission" date="2015-05" db="EMBL/GenBank/DDBJ databases">
        <authorList>
            <person name="Morales-Cruz A."/>
            <person name="Amrine K.C."/>
            <person name="Cantu D."/>
        </authorList>
    </citation>
    <scope>NUCLEOTIDE SEQUENCE [LARGE SCALE GENOMIC DNA]</scope>
    <source>
        <strain evidence="17">UCRPC4</strain>
    </source>
</reference>
<evidence type="ECO:0000256" key="3">
    <source>
        <dbReference type="ARBA" id="ARBA00008807"/>
    </source>
</evidence>
<keyword evidence="10 15" id="KW-0472">Membrane</keyword>
<dbReference type="NCBIfam" id="TIGR00728">
    <property type="entry name" value="OPT_sfam"/>
    <property type="match status" value="1"/>
</dbReference>
<evidence type="ECO:0000313" key="18">
    <source>
        <dbReference type="Proteomes" id="UP000053317"/>
    </source>
</evidence>
<evidence type="ECO:0000256" key="11">
    <source>
        <dbReference type="ARBA" id="ARBA00023212"/>
    </source>
</evidence>
<evidence type="ECO:0000256" key="12">
    <source>
        <dbReference type="ARBA" id="ARBA00023306"/>
    </source>
</evidence>
<feature type="transmembrane region" description="Helical" evidence="15">
    <location>
        <begin position="512"/>
        <end position="528"/>
    </location>
</feature>
<dbReference type="FunFam" id="1.10.472.80:FF:000026">
    <property type="entry name" value="Mitotic check point protein (Bub2)"/>
    <property type="match status" value="1"/>
</dbReference>
<dbReference type="Gene3D" id="1.10.472.80">
    <property type="entry name" value="Ypt/Rab-GAP domain of gyp1p, domain 3"/>
    <property type="match status" value="1"/>
</dbReference>
<proteinExistence type="inferred from homology"/>
<evidence type="ECO:0000256" key="13">
    <source>
        <dbReference type="ARBA" id="ARBA00061049"/>
    </source>
</evidence>
<keyword evidence="7" id="KW-0571">Peptide transport</keyword>
<dbReference type="SMART" id="SM00164">
    <property type="entry name" value="TBC"/>
    <property type="match status" value="1"/>
</dbReference>
<dbReference type="GO" id="GO:1990334">
    <property type="term" value="C:Bfa1-Bub2 complex"/>
    <property type="evidence" value="ECO:0007669"/>
    <property type="project" value="UniProtKB-ARBA"/>
</dbReference>
<evidence type="ECO:0000256" key="10">
    <source>
        <dbReference type="ARBA" id="ARBA00023136"/>
    </source>
</evidence>
<evidence type="ECO:0000256" key="7">
    <source>
        <dbReference type="ARBA" id="ARBA00022856"/>
    </source>
</evidence>
<evidence type="ECO:0000256" key="1">
    <source>
        <dbReference type="ARBA" id="ARBA00004141"/>
    </source>
</evidence>
<gene>
    <name evidence="17" type="ORF">UCRPC4_g06674</name>
</gene>
<evidence type="ECO:0000256" key="14">
    <source>
        <dbReference type="SAM" id="MobiDB-lite"/>
    </source>
</evidence>
<feature type="transmembrane region" description="Helical" evidence="15">
    <location>
        <begin position="715"/>
        <end position="737"/>
    </location>
</feature>
<dbReference type="InterPro" id="IPR000195">
    <property type="entry name" value="Rab-GAP-TBC_dom"/>
</dbReference>
<dbReference type="Gene3D" id="1.10.8.270">
    <property type="entry name" value="putative rabgap domain of human tbc1 domain family member 14 like domains"/>
    <property type="match status" value="1"/>
</dbReference>
<feature type="transmembrane region" description="Helical" evidence="15">
    <location>
        <begin position="214"/>
        <end position="237"/>
    </location>
</feature>
<feature type="transmembrane region" description="Helical" evidence="15">
    <location>
        <begin position="486"/>
        <end position="505"/>
    </location>
</feature>
<sequence>MSTPSGDDGAVATAQNTQKLSAAEVNLDEKDPVYAEVANISEVEANKKLHNFGMLHRWDPNLSNDAFEVIDEAKEAHDIKAEANLVGEFVENSPYPEVRAVVRNYDEDLPCNTIRAWTIGMVLGTIVCALNMLFSMRNPSITITTYVVQLIAYPIGVGWSKVMPDREWNVLGVKFNLSPGKFNIKEHTIIVVMANAAFANTGYFTDTILAIEKFYGFGYASAIWPSNLVNVAFMYALHDHSPSDPSKSNGWSIGRYKWFLYVFAASFVWYWFPGVIFQGLTYFAFVTWIKPNNPVVNQLFGQYTGISLLPITFDWTNITGYVYSPLISPWHAIGNIALGTVFFFQIITCAIHYSGVWYAEYLPISDNHVWDNTQNLYNTSKILNDDYTVNPAKFEAYSPLFLSTTFGLTYGLNFASIAAVISHVTVFHGREIWARFKMTRGEMDDIHMKMMRKYPKVPTWWFMCVLVVMIAFAFAGIYAWPTHLTWWALILGLAISTVWILPIGLIQAFTNIQLGLNVFTEFIIGYALPGRPLAMMLFKTYGYITMTQGLAFVQDLKLAHYLKVPPRSTFWSQFIATVWCALVQLAVLKWAEGAIDGLCDSEQKNSFTCPGARTFYNASVIWGVVGPKHMFSPGALYVSLQYFWLVGFLLPILVYLLAVKWPRSNIRFLSAPLFFGGMGSIPPASPVNYLTWSVVGFFFNKYIRNKYRGWWMRYNYITSAGLDCGLAICTILIFFTITLTNTDIPQWWGNVDIWNTMDMTDTAIQKILPTERETHLHRLTYINGQRTQQQRLAGRASRDELTSAQTQNTRSRAKSDAPTPMGGERRPTSSRKSPASSAHARKSSLENLLREGPPNGDLLPGLSELRYKVLSSRVEATSTGMSEYRIYLWLILLNVSPLPTDEYLSLVHRGRSPADQKIRNDTFRTLATDPLFQRRVTEASITRVLNAVAWNLHDIKQENPLTPEIPPDLSTGITCESALYVQGMNVLSAPFLYAARSETEAYALFYHFVTHECPGYIRGAMEGVHKGLALVDKCLSLVEPKLANFLLSKGMHAEIYAFPSVLTFCACTPPLPEVLHLWDFLFAYGPHLNILCIVAQLLMLKDQLMSSPSPGKILQKLPALNSEKIIGLTIVALRKIPDDVYEELVSHAK</sequence>
<organism evidence="17 18">
    <name type="scientific">Phaeomoniella chlamydospora</name>
    <name type="common">Phaeoacremonium chlamydosporum</name>
    <dbReference type="NCBI Taxonomy" id="158046"/>
    <lineage>
        <taxon>Eukaryota</taxon>
        <taxon>Fungi</taxon>
        <taxon>Dikarya</taxon>
        <taxon>Ascomycota</taxon>
        <taxon>Pezizomycotina</taxon>
        <taxon>Eurotiomycetes</taxon>
        <taxon>Chaetothyriomycetidae</taxon>
        <taxon>Phaeomoniellales</taxon>
        <taxon>Phaeomoniellaceae</taxon>
        <taxon>Phaeomoniella</taxon>
    </lineage>
</organism>
<dbReference type="Pfam" id="PF00566">
    <property type="entry name" value="RabGAP-TBC"/>
    <property type="match status" value="1"/>
</dbReference>
<feature type="transmembrane region" description="Helical" evidence="15">
    <location>
        <begin position="114"/>
        <end position="134"/>
    </location>
</feature>
<dbReference type="InterPro" id="IPR004648">
    <property type="entry name" value="Oligpept_transpt"/>
</dbReference>
<dbReference type="EMBL" id="LCWF01000218">
    <property type="protein sequence ID" value="KKY14605.1"/>
    <property type="molecule type" value="Genomic_DNA"/>
</dbReference>
<feature type="transmembrane region" description="Helical" evidence="15">
    <location>
        <begin position="336"/>
        <end position="359"/>
    </location>
</feature>
<feature type="transmembrane region" description="Helical" evidence="15">
    <location>
        <begin position="635"/>
        <end position="658"/>
    </location>
</feature>
<protein>
    <submittedName>
        <fullName evidence="17">Putative small oligopeptide transporter</fullName>
    </submittedName>
</protein>
<dbReference type="InterPro" id="IPR035969">
    <property type="entry name" value="Rab-GAP_TBC_sf"/>
</dbReference>
<keyword evidence="8" id="KW-0653">Protein transport</keyword>
<evidence type="ECO:0000256" key="8">
    <source>
        <dbReference type="ARBA" id="ARBA00022927"/>
    </source>
</evidence>
<feature type="region of interest" description="Disordered" evidence="14">
    <location>
        <begin position="787"/>
        <end position="857"/>
    </location>
</feature>
<dbReference type="GO" id="GO:0035673">
    <property type="term" value="F:oligopeptide transmembrane transporter activity"/>
    <property type="evidence" value="ECO:0007669"/>
    <property type="project" value="InterPro"/>
</dbReference>
<evidence type="ECO:0000256" key="4">
    <source>
        <dbReference type="ARBA" id="ARBA00022448"/>
    </source>
</evidence>
<evidence type="ECO:0000256" key="2">
    <source>
        <dbReference type="ARBA" id="ARBA00004245"/>
    </source>
</evidence>
<name>A0A0G2GBV4_PHACM</name>
<dbReference type="GO" id="GO:0010948">
    <property type="term" value="P:negative regulation of cell cycle process"/>
    <property type="evidence" value="ECO:0007669"/>
    <property type="project" value="UniProtKB-ARBA"/>
</dbReference>
<dbReference type="PROSITE" id="PS50086">
    <property type="entry name" value="TBC_RABGAP"/>
    <property type="match status" value="1"/>
</dbReference>
<dbReference type="Proteomes" id="UP000053317">
    <property type="component" value="Unassembled WGS sequence"/>
</dbReference>
<evidence type="ECO:0000256" key="6">
    <source>
        <dbReference type="ARBA" id="ARBA00022692"/>
    </source>
</evidence>
<dbReference type="OrthoDB" id="10263206at2759"/>
<keyword evidence="12" id="KW-0131">Cell cycle</keyword>
<evidence type="ECO:0000256" key="5">
    <source>
        <dbReference type="ARBA" id="ARBA00022490"/>
    </source>
</evidence>
<dbReference type="NCBIfam" id="TIGR00727">
    <property type="entry name" value="ISP4_OPT"/>
    <property type="match status" value="1"/>
</dbReference>
<dbReference type="FunFam" id="1.10.8.270:FF:000035">
    <property type="entry name" value="Cell cycle arrest protein BUB2"/>
    <property type="match status" value="1"/>
</dbReference>
<dbReference type="Pfam" id="PF03169">
    <property type="entry name" value="OPT"/>
    <property type="match status" value="2"/>
</dbReference>
<dbReference type="GO" id="GO:0015031">
    <property type="term" value="P:protein transport"/>
    <property type="evidence" value="ECO:0007669"/>
    <property type="project" value="UniProtKB-KW"/>
</dbReference>
<feature type="domain" description="Rab-GAP TBC" evidence="16">
    <location>
        <begin position="879"/>
        <end position="1085"/>
    </location>
</feature>
<feature type="transmembrane region" description="Helical" evidence="15">
    <location>
        <begin position="570"/>
        <end position="588"/>
    </location>
</feature>
<dbReference type="PANTHER" id="PTHR22601">
    <property type="entry name" value="ISP4 LIKE PROTEIN"/>
    <property type="match status" value="1"/>
</dbReference>
<feature type="transmembrane region" description="Helical" evidence="15">
    <location>
        <begin position="408"/>
        <end position="428"/>
    </location>
</feature>
<feature type="transmembrane region" description="Helical" evidence="15">
    <location>
        <begin position="258"/>
        <end position="285"/>
    </location>
</feature>
<keyword evidence="18" id="KW-1185">Reference proteome</keyword>
<reference evidence="17 18" key="1">
    <citation type="submission" date="2015-05" db="EMBL/GenBank/DDBJ databases">
        <title>Distinctive expansion of gene families associated with plant cell wall degradation and secondary metabolism in the genomes of grapevine trunk pathogens.</title>
        <authorList>
            <person name="Lawrence D.P."/>
            <person name="Travadon R."/>
            <person name="Rolshausen P.E."/>
            <person name="Baumgartner K."/>
        </authorList>
    </citation>
    <scope>NUCLEOTIDE SEQUENCE [LARGE SCALE GENOMIC DNA]</scope>
    <source>
        <strain evidence="17">UCRPC4</strain>
    </source>
</reference>
<dbReference type="InterPro" id="IPR004813">
    <property type="entry name" value="OPT"/>
</dbReference>
<accession>A0A0G2GBV4</accession>
<keyword evidence="4" id="KW-0813">Transport</keyword>
<keyword evidence="11" id="KW-0206">Cytoskeleton</keyword>
<dbReference type="AlphaFoldDB" id="A0A0G2GBV4"/>
<evidence type="ECO:0000259" key="16">
    <source>
        <dbReference type="PROSITE" id="PS50086"/>
    </source>
</evidence>
<comment type="subcellular location">
    <subcellularLocation>
        <location evidence="2">Cytoplasm</location>
        <location evidence="2">Cytoskeleton</location>
    </subcellularLocation>
    <subcellularLocation>
        <location evidence="1">Membrane</location>
        <topology evidence="1">Multi-pass membrane protein</topology>
    </subcellularLocation>
</comment>
<evidence type="ECO:0000256" key="15">
    <source>
        <dbReference type="SAM" id="Phobius"/>
    </source>
</evidence>
<feature type="transmembrane region" description="Helical" evidence="15">
    <location>
        <begin position="459"/>
        <end position="480"/>
    </location>
</feature>
<comment type="similarity">
    <text evidence="3">Belongs to the oligopeptide OPT transporter family.</text>
</comment>
<evidence type="ECO:0000256" key="9">
    <source>
        <dbReference type="ARBA" id="ARBA00022989"/>
    </source>
</evidence>
<keyword evidence="6 15" id="KW-0812">Transmembrane</keyword>